<reference evidence="1" key="1">
    <citation type="submission" date="2020-11" db="EMBL/GenBank/DDBJ databases">
        <authorList>
            <person name="Tran Van P."/>
        </authorList>
    </citation>
    <scope>NUCLEOTIDE SEQUENCE</scope>
</reference>
<accession>A0A7R8WSF3</accession>
<protein>
    <submittedName>
        <fullName evidence="1">Uncharacterized protein</fullName>
    </submittedName>
</protein>
<sequence>MNEHPDAPTLGPLKELQETRNAIIEFHAATCAVMEDVGKVSVLVTRHGKVDIEASVN</sequence>
<organism evidence="1">
    <name type="scientific">Cyprideis torosa</name>
    <dbReference type="NCBI Taxonomy" id="163714"/>
    <lineage>
        <taxon>Eukaryota</taxon>
        <taxon>Metazoa</taxon>
        <taxon>Ecdysozoa</taxon>
        <taxon>Arthropoda</taxon>
        <taxon>Crustacea</taxon>
        <taxon>Oligostraca</taxon>
        <taxon>Ostracoda</taxon>
        <taxon>Podocopa</taxon>
        <taxon>Podocopida</taxon>
        <taxon>Cytherocopina</taxon>
        <taxon>Cytheroidea</taxon>
        <taxon>Cytherideidae</taxon>
        <taxon>Cyprideis</taxon>
    </lineage>
</organism>
<gene>
    <name evidence="1" type="ORF">CTOB1V02_LOCUS15119</name>
</gene>
<dbReference type="EMBL" id="OB686626">
    <property type="protein sequence ID" value="CAD7237304.1"/>
    <property type="molecule type" value="Genomic_DNA"/>
</dbReference>
<evidence type="ECO:0000313" key="1">
    <source>
        <dbReference type="EMBL" id="CAD7237304.1"/>
    </source>
</evidence>
<dbReference type="AlphaFoldDB" id="A0A7R8WSF3"/>
<proteinExistence type="predicted"/>
<name>A0A7R8WSF3_9CRUS</name>